<gene>
    <name evidence="1" type="ORF">F4559_002181</name>
</gene>
<keyword evidence="2" id="KW-1185">Reference proteome</keyword>
<protein>
    <submittedName>
        <fullName evidence="1">Uncharacterized protein</fullName>
    </submittedName>
</protein>
<organism evidence="1 2">
    <name type="scientific">Saccharothrix violaceirubra</name>
    <dbReference type="NCBI Taxonomy" id="413306"/>
    <lineage>
        <taxon>Bacteria</taxon>
        <taxon>Bacillati</taxon>
        <taxon>Actinomycetota</taxon>
        <taxon>Actinomycetes</taxon>
        <taxon>Pseudonocardiales</taxon>
        <taxon>Pseudonocardiaceae</taxon>
        <taxon>Saccharothrix</taxon>
    </lineage>
</organism>
<reference evidence="1 2" key="1">
    <citation type="submission" date="2020-08" db="EMBL/GenBank/DDBJ databases">
        <title>Sequencing the genomes of 1000 actinobacteria strains.</title>
        <authorList>
            <person name="Klenk H.-P."/>
        </authorList>
    </citation>
    <scope>NUCLEOTIDE SEQUENCE [LARGE SCALE GENOMIC DNA]</scope>
    <source>
        <strain evidence="1 2">DSM 45084</strain>
    </source>
</reference>
<name>A0A7W7T1G0_9PSEU</name>
<sequence>MLEFGEDNDVGYDWWVAANPNQFVIDAEPSFDITTMVLHRVVCRTGIARDHVRICGTRRELETRYPRVRACADCMAGRW</sequence>
<proteinExistence type="predicted"/>
<dbReference type="AlphaFoldDB" id="A0A7W7T1G0"/>
<accession>A0A7W7T1G0</accession>
<comment type="caution">
    <text evidence="1">The sequence shown here is derived from an EMBL/GenBank/DDBJ whole genome shotgun (WGS) entry which is preliminary data.</text>
</comment>
<dbReference type="Proteomes" id="UP000542674">
    <property type="component" value="Unassembled WGS sequence"/>
</dbReference>
<evidence type="ECO:0000313" key="1">
    <source>
        <dbReference type="EMBL" id="MBB4964822.1"/>
    </source>
</evidence>
<dbReference type="RefSeq" id="WP_184668075.1">
    <property type="nucleotide sequence ID" value="NZ_BAABAI010000015.1"/>
</dbReference>
<evidence type="ECO:0000313" key="2">
    <source>
        <dbReference type="Proteomes" id="UP000542674"/>
    </source>
</evidence>
<dbReference type="EMBL" id="JACHJS010000001">
    <property type="protein sequence ID" value="MBB4964822.1"/>
    <property type="molecule type" value="Genomic_DNA"/>
</dbReference>